<protein>
    <submittedName>
        <fullName evidence="1">Uncharacterized protein</fullName>
    </submittedName>
</protein>
<sequence length="103" mass="12076">MSFIIKFLESLRNLEVVAFFLFFFMMMGGWAHADELTESEFFENSFEEKKDHFYSNINELKPVGSRPHTSSPKKLEKLGDSQNKIELDRDYFKGIFSDIAYTA</sequence>
<accession>A0A381YJA2</accession>
<reference evidence="1" key="1">
    <citation type="submission" date="2018-05" db="EMBL/GenBank/DDBJ databases">
        <authorList>
            <person name="Lanie J.A."/>
            <person name="Ng W.-L."/>
            <person name="Kazmierczak K.M."/>
            <person name="Andrzejewski T.M."/>
            <person name="Davidsen T.M."/>
            <person name="Wayne K.J."/>
            <person name="Tettelin H."/>
            <person name="Glass J.I."/>
            <person name="Rusch D."/>
            <person name="Podicherti R."/>
            <person name="Tsui H.-C.T."/>
            <person name="Winkler M.E."/>
        </authorList>
    </citation>
    <scope>NUCLEOTIDE SEQUENCE</scope>
</reference>
<feature type="non-terminal residue" evidence="1">
    <location>
        <position position="103"/>
    </location>
</feature>
<evidence type="ECO:0000313" key="1">
    <source>
        <dbReference type="EMBL" id="SVA77148.1"/>
    </source>
</evidence>
<gene>
    <name evidence="1" type="ORF">METZ01_LOCUS130002</name>
</gene>
<proteinExistence type="predicted"/>
<dbReference type="AlphaFoldDB" id="A0A381YJA2"/>
<dbReference type="EMBL" id="UINC01018377">
    <property type="protein sequence ID" value="SVA77148.1"/>
    <property type="molecule type" value="Genomic_DNA"/>
</dbReference>
<name>A0A381YJA2_9ZZZZ</name>
<organism evidence="1">
    <name type="scientific">marine metagenome</name>
    <dbReference type="NCBI Taxonomy" id="408172"/>
    <lineage>
        <taxon>unclassified sequences</taxon>
        <taxon>metagenomes</taxon>
        <taxon>ecological metagenomes</taxon>
    </lineage>
</organism>